<feature type="transmembrane region" description="Helical" evidence="1">
    <location>
        <begin position="531"/>
        <end position="549"/>
    </location>
</feature>
<accession>A0ABP0P786</accession>
<evidence type="ECO:0000313" key="3">
    <source>
        <dbReference type="Proteomes" id="UP001642484"/>
    </source>
</evidence>
<feature type="transmembrane region" description="Helical" evidence="1">
    <location>
        <begin position="429"/>
        <end position="453"/>
    </location>
</feature>
<name>A0ABP0P786_9DINO</name>
<proteinExistence type="predicted"/>
<gene>
    <name evidence="2" type="ORF">CCMP2556_LOCUS35146</name>
</gene>
<dbReference type="Proteomes" id="UP001642484">
    <property type="component" value="Unassembled WGS sequence"/>
</dbReference>
<evidence type="ECO:0000256" key="1">
    <source>
        <dbReference type="SAM" id="Phobius"/>
    </source>
</evidence>
<protein>
    <submittedName>
        <fullName evidence="2">Uncharacterized protein</fullName>
    </submittedName>
</protein>
<evidence type="ECO:0000313" key="2">
    <source>
        <dbReference type="EMBL" id="CAK9071478.1"/>
    </source>
</evidence>
<reference evidence="2 3" key="1">
    <citation type="submission" date="2024-02" db="EMBL/GenBank/DDBJ databases">
        <authorList>
            <person name="Chen Y."/>
            <person name="Shah S."/>
            <person name="Dougan E. K."/>
            <person name="Thang M."/>
            <person name="Chan C."/>
        </authorList>
    </citation>
    <scope>NUCLEOTIDE SEQUENCE [LARGE SCALE GENOMIC DNA]</scope>
</reference>
<sequence length="629" mass="70794">MLTPKALVLSHRSRTAPGTAGHRAMSAIKTRHSTELKTRSTEEAMKLHEDVDPSRWCITFDDLKFFQSEVHRVIQDGETFNENFEPSYGPSIYAVNEHYIKPVTAAAGKMSWALMMNPDGLDCDLFITHAWQEDVFEFTDKVLTSWPWRARHAWCCMLANPQNLDIAALLQSPSSSPFALALQSAKYMLVVPNRHQSVYTRLWCGYEAFLAFQSNKIIRTAMPSLWGEVMFAWLRMCPALLIGIVVGIVGMISASDEVYDGVDVAFKSVVIMKVLAFLASLASQNCGNNRLCLIANHVGLASVVATVIGCQNPPAFFQLLPISERHIMQTSVRSMIVMYFVLAEADRIHWRVAEQEADKLQDDYQGSIGHSSCSERQDEVHIWNEIGDQVDEVDKVIQVLLKAGMTSHALRDAHVQGVKLRHAGVVQMAIPILALGPLLLLGIWDVGFYVFLFYAPDDRVTQLDWFNASMQAVSIIARLGFLTLLLRCSIDERYFMLSAMTKTVAPIWFFYGELSIYTQGSISSASRDLYHLSFVLVLFFAILGIRGTLKLPFGRVLTEVFLSRIIKCRCKMHPECTETDSESSSEDVPSFEDVEDAVLSKRSQASIRWWSPRYACGKAFFSREIECCI</sequence>
<organism evidence="2 3">
    <name type="scientific">Durusdinium trenchii</name>
    <dbReference type="NCBI Taxonomy" id="1381693"/>
    <lineage>
        <taxon>Eukaryota</taxon>
        <taxon>Sar</taxon>
        <taxon>Alveolata</taxon>
        <taxon>Dinophyceae</taxon>
        <taxon>Suessiales</taxon>
        <taxon>Symbiodiniaceae</taxon>
        <taxon>Durusdinium</taxon>
    </lineage>
</organism>
<feature type="transmembrane region" description="Helical" evidence="1">
    <location>
        <begin position="465"/>
        <end position="486"/>
    </location>
</feature>
<dbReference type="EMBL" id="CAXAMN010022629">
    <property type="protein sequence ID" value="CAK9071478.1"/>
    <property type="molecule type" value="Genomic_DNA"/>
</dbReference>
<feature type="transmembrane region" description="Helical" evidence="1">
    <location>
        <begin position="232"/>
        <end position="252"/>
    </location>
</feature>
<keyword evidence="1" id="KW-1133">Transmembrane helix</keyword>
<keyword evidence="1" id="KW-0812">Transmembrane</keyword>
<keyword evidence="3" id="KW-1185">Reference proteome</keyword>
<keyword evidence="1" id="KW-0472">Membrane</keyword>
<comment type="caution">
    <text evidence="2">The sequence shown here is derived from an EMBL/GenBank/DDBJ whole genome shotgun (WGS) entry which is preliminary data.</text>
</comment>